<accession>A0A158DHI9</accession>
<organism evidence="2 3">
    <name type="scientific">Caballeronia ptereochthonis</name>
    <dbReference type="NCBI Taxonomy" id="1777144"/>
    <lineage>
        <taxon>Bacteria</taxon>
        <taxon>Pseudomonadati</taxon>
        <taxon>Pseudomonadota</taxon>
        <taxon>Betaproteobacteria</taxon>
        <taxon>Burkholderiales</taxon>
        <taxon>Burkholderiaceae</taxon>
        <taxon>Caballeronia</taxon>
    </lineage>
</organism>
<dbReference type="PROSITE" id="PS51257">
    <property type="entry name" value="PROKAR_LIPOPROTEIN"/>
    <property type="match status" value="1"/>
</dbReference>
<dbReference type="RefSeq" id="WP_087048791.1">
    <property type="nucleotide sequence ID" value="NZ_FCOB02000031.1"/>
</dbReference>
<sequence length="156" mass="17230">MRKPALCAVSLLGLAACSSGARWNEFRQTEPALVQAREFASIDCFGPEECSRLWERTRQYVARYSATRIRREDAAEIETGRPLEAGVVYLWATRTPTGNGGERARISLKGMCRGMYGMDGGPGWRYAQCASRIRSIEMNFRGFVGAPARGPTDDAA</sequence>
<protein>
    <recommendedName>
        <fullName evidence="4">Lipoprotein</fullName>
    </recommendedName>
</protein>
<keyword evidence="1" id="KW-0732">Signal</keyword>
<evidence type="ECO:0000256" key="1">
    <source>
        <dbReference type="SAM" id="SignalP"/>
    </source>
</evidence>
<keyword evidence="3" id="KW-1185">Reference proteome</keyword>
<dbReference type="OrthoDB" id="9130166at2"/>
<comment type="caution">
    <text evidence="2">The sequence shown here is derived from an EMBL/GenBank/DDBJ whole genome shotgun (WGS) entry which is preliminary data.</text>
</comment>
<evidence type="ECO:0000313" key="2">
    <source>
        <dbReference type="EMBL" id="SAK93933.1"/>
    </source>
</evidence>
<evidence type="ECO:0000313" key="3">
    <source>
        <dbReference type="Proteomes" id="UP000054978"/>
    </source>
</evidence>
<feature type="chain" id="PRO_5007624161" description="Lipoprotein" evidence="1">
    <location>
        <begin position="22"/>
        <end position="156"/>
    </location>
</feature>
<dbReference type="EMBL" id="FCOB02000031">
    <property type="protein sequence ID" value="SAK93933.1"/>
    <property type="molecule type" value="Genomic_DNA"/>
</dbReference>
<name>A0A158DHI9_9BURK</name>
<dbReference type="AlphaFoldDB" id="A0A158DHI9"/>
<gene>
    <name evidence="2" type="ORF">AWB83_05457</name>
</gene>
<dbReference type="Proteomes" id="UP000054978">
    <property type="component" value="Unassembled WGS sequence"/>
</dbReference>
<proteinExistence type="predicted"/>
<feature type="signal peptide" evidence="1">
    <location>
        <begin position="1"/>
        <end position="21"/>
    </location>
</feature>
<evidence type="ECO:0008006" key="4">
    <source>
        <dbReference type="Google" id="ProtNLM"/>
    </source>
</evidence>
<reference evidence="2" key="1">
    <citation type="submission" date="2016-01" db="EMBL/GenBank/DDBJ databases">
        <authorList>
            <person name="Peeters C."/>
        </authorList>
    </citation>
    <scope>NUCLEOTIDE SEQUENCE [LARGE SCALE GENOMIC DNA]</scope>
    <source>
        <strain evidence="2">LMG 29326</strain>
    </source>
</reference>